<dbReference type="Proteomes" id="UP000295270">
    <property type="component" value="Unassembled WGS sequence"/>
</dbReference>
<reference evidence="1" key="3">
    <citation type="submission" date="2019-03" db="EMBL/GenBank/DDBJ databases">
        <authorList>
            <person name="Whitman W."/>
            <person name="Huntemann M."/>
            <person name="Clum A."/>
            <person name="Pillay M."/>
            <person name="Palaniappan K."/>
            <person name="Varghese N."/>
            <person name="Mikhailova N."/>
            <person name="Stamatis D."/>
            <person name="Reddy T."/>
            <person name="Daum C."/>
            <person name="Shapiro N."/>
            <person name="Ivanova N."/>
            <person name="Kyrpides N."/>
            <person name="Woyke T."/>
        </authorList>
    </citation>
    <scope>NUCLEOTIDE SEQUENCE</scope>
    <source>
        <strain evidence="1">P5626</strain>
    </source>
</reference>
<evidence type="ECO:0000313" key="1">
    <source>
        <dbReference type="EMBL" id="TCN60153.1"/>
    </source>
</evidence>
<gene>
    <name evidence="2" type="ORF">D0809_09475</name>
    <name evidence="1" type="ORF">EV142_102773</name>
</gene>
<dbReference type="EMBL" id="QWDN01000002">
    <property type="protein sequence ID" value="TEB45379.1"/>
    <property type="molecule type" value="Genomic_DNA"/>
</dbReference>
<protein>
    <submittedName>
        <fullName evidence="2">Uncharacterized protein</fullName>
    </submittedName>
</protein>
<evidence type="ECO:0000313" key="2">
    <source>
        <dbReference type="EMBL" id="TEB45379.1"/>
    </source>
</evidence>
<dbReference type="AlphaFoldDB" id="A0A4Y7UHN9"/>
<evidence type="ECO:0000313" key="4">
    <source>
        <dbReference type="Proteomes" id="UP000298340"/>
    </source>
</evidence>
<proteinExistence type="predicted"/>
<comment type="caution">
    <text evidence="2">The sequence shown here is derived from an EMBL/GenBank/DDBJ whole genome shotgun (WGS) entry which is preliminary data.</text>
</comment>
<evidence type="ECO:0000313" key="3">
    <source>
        <dbReference type="Proteomes" id="UP000295270"/>
    </source>
</evidence>
<dbReference type="RefSeq" id="WP_132034375.1">
    <property type="nucleotide sequence ID" value="NZ_QWDN01000002.1"/>
</dbReference>
<sequence>MRNSTVLIITNSDSDLTKLKFAGSKILNVLSDEFIEFCGKTLTKDEEFLSKIREKYKYEKRERYAIMSEDITSPAMQKNSDVFNFLLLLFPSILSVEYILSYQTSKEFTRYLDCFECEIKFINSDNLYFDESNLNNINLFISNYFPNYFESKILKFPIINYINAFESNMFHFSYVAFCISLEGIIQGGHELMYRIRRAIAIICGFDEKSSEVIFENMKKIYDLRSKIVHGEQFSEDLVSEYLYYLECLVSKTIIELIVDNIDDINILSKQITKSGFGEQNKLSTNWTEYILNPKIEKTIYKKL</sequence>
<dbReference type="EMBL" id="SLWA01000002">
    <property type="protein sequence ID" value="TCN60153.1"/>
    <property type="molecule type" value="Genomic_DNA"/>
</dbReference>
<keyword evidence="3" id="KW-1185">Reference proteome</keyword>
<organism evidence="2 4">
    <name type="scientific">Flavobacterium circumlabens</name>
    <dbReference type="NCBI Taxonomy" id="2133765"/>
    <lineage>
        <taxon>Bacteria</taxon>
        <taxon>Pseudomonadati</taxon>
        <taxon>Bacteroidota</taxon>
        <taxon>Flavobacteriia</taxon>
        <taxon>Flavobacteriales</taxon>
        <taxon>Flavobacteriaceae</taxon>
        <taxon>Flavobacterium</taxon>
    </lineage>
</organism>
<reference evidence="1 3" key="1">
    <citation type="journal article" date="2015" name="Stand. Genomic Sci.">
        <title>Genomic Encyclopedia of Bacterial and Archaeal Type Strains, Phase III: the genomes of soil and plant-associated and newly described type strains.</title>
        <authorList>
            <person name="Whitman W.B."/>
            <person name="Woyke T."/>
            <person name="Klenk H.P."/>
            <person name="Zhou Y."/>
            <person name="Lilburn T.G."/>
            <person name="Beck B.J."/>
            <person name="De Vos P."/>
            <person name="Vandamme P."/>
            <person name="Eisen J.A."/>
            <person name="Garrity G."/>
            <person name="Hugenholtz P."/>
            <person name="Kyrpides N.C."/>
        </authorList>
    </citation>
    <scope>NUCLEOTIDE SEQUENCE [LARGE SCALE GENOMIC DNA]</scope>
    <source>
        <strain evidence="1 3">P5626</strain>
    </source>
</reference>
<accession>A0A4Y7UHN9</accession>
<dbReference type="Proteomes" id="UP000298340">
    <property type="component" value="Unassembled WGS sequence"/>
</dbReference>
<dbReference type="OrthoDB" id="1427532at2"/>
<reference evidence="2 4" key="2">
    <citation type="journal article" date="2018" name="Syst. Appl. Microbiol.">
        <title>Flavobacterium circumlabens sp. nov. and Flavobacterium cupreum sp. nov., two psychrotrophic species isolated from Antarctic environmental samples.</title>
        <authorList>
            <person name="Kralova S."/>
            <person name="Busse H.J."/>
            <person name="Svec P."/>
            <person name="Maslanova I."/>
            <person name="Stankova E."/>
            <person name="Bartak M."/>
            <person name="Sedlacek I."/>
        </authorList>
    </citation>
    <scope>NUCLEOTIDE SEQUENCE [LARGE SCALE GENOMIC DNA]</scope>
    <source>
        <strain evidence="2 4">CCM 8828</strain>
    </source>
</reference>
<name>A0A4Y7UHN9_9FLAO</name>